<dbReference type="PROSITE" id="PS00249">
    <property type="entry name" value="PDGF_1"/>
    <property type="match status" value="1"/>
</dbReference>
<keyword evidence="7" id="KW-0221">Differentiation</keyword>
<dbReference type="InterPro" id="IPR023581">
    <property type="entry name" value="PD_growth_factor_CS"/>
</dbReference>
<dbReference type="GO" id="GO:0016020">
    <property type="term" value="C:membrane"/>
    <property type="evidence" value="ECO:0007669"/>
    <property type="project" value="InterPro"/>
</dbReference>
<dbReference type="GO" id="GO:0005172">
    <property type="term" value="F:vascular endothelial growth factor receptor binding"/>
    <property type="evidence" value="ECO:0007669"/>
    <property type="project" value="TreeGrafter"/>
</dbReference>
<dbReference type="PANTHER" id="PTHR12025:SF16">
    <property type="entry name" value="VASCULAR ENDOTHELIAL GROWTH FACTOR A ISOFORM 1 PRECURSOR"/>
    <property type="match status" value="1"/>
</dbReference>
<keyword evidence="3" id="KW-0217">Developmental protein</keyword>
<dbReference type="GO" id="GO:0001938">
    <property type="term" value="P:positive regulation of endothelial cell proliferation"/>
    <property type="evidence" value="ECO:0007669"/>
    <property type="project" value="TreeGrafter"/>
</dbReference>
<dbReference type="SMART" id="SM00141">
    <property type="entry name" value="PDGF"/>
    <property type="match status" value="1"/>
</dbReference>
<reference evidence="14" key="1">
    <citation type="submission" date="2025-08" db="UniProtKB">
        <authorList>
            <consortium name="Ensembl"/>
        </authorList>
    </citation>
    <scope>IDENTIFICATION</scope>
</reference>
<dbReference type="CDD" id="cd00135">
    <property type="entry name" value="PDGF"/>
    <property type="match status" value="1"/>
</dbReference>
<dbReference type="FunFam" id="2.10.160.10:FF:000001">
    <property type="entry name" value="Vascular endothelial growth factor A"/>
    <property type="match status" value="1"/>
</dbReference>
<keyword evidence="15" id="KW-1185">Reference proteome</keyword>
<proteinExistence type="inferred from homology"/>
<dbReference type="InterPro" id="IPR029034">
    <property type="entry name" value="Cystine-knot_cytokine"/>
</dbReference>
<dbReference type="PANTHER" id="PTHR12025">
    <property type="entry name" value="VASCULAR ENDOTHELIAL GROWTH FACTOR"/>
    <property type="match status" value="1"/>
</dbReference>
<comment type="similarity">
    <text evidence="2 12">Belongs to the PDGF/VEGF growth factor family.</text>
</comment>
<dbReference type="GO" id="GO:0051781">
    <property type="term" value="P:positive regulation of cell division"/>
    <property type="evidence" value="ECO:0007669"/>
    <property type="project" value="UniProtKB-KW"/>
</dbReference>
<evidence type="ECO:0000313" key="14">
    <source>
        <dbReference type="Ensembl" id="ENSOTSP00005087165.2"/>
    </source>
</evidence>
<organism evidence="14 15">
    <name type="scientific">Oncorhynchus tshawytscha</name>
    <name type="common">Chinook salmon</name>
    <name type="synonym">Salmo tshawytscha</name>
    <dbReference type="NCBI Taxonomy" id="74940"/>
    <lineage>
        <taxon>Eukaryota</taxon>
        <taxon>Metazoa</taxon>
        <taxon>Chordata</taxon>
        <taxon>Craniata</taxon>
        <taxon>Vertebrata</taxon>
        <taxon>Euteleostomi</taxon>
        <taxon>Actinopterygii</taxon>
        <taxon>Neopterygii</taxon>
        <taxon>Teleostei</taxon>
        <taxon>Protacanthopterygii</taxon>
        <taxon>Salmoniformes</taxon>
        <taxon>Salmonidae</taxon>
        <taxon>Salmoninae</taxon>
        <taxon>Oncorhynchus</taxon>
    </lineage>
</organism>
<keyword evidence="6" id="KW-0732">Signal</keyword>
<dbReference type="InterPro" id="IPR036841">
    <property type="entry name" value="VEGF_C_sf"/>
</dbReference>
<accession>A0A8C8MF04</accession>
<dbReference type="Pfam" id="PF14554">
    <property type="entry name" value="VEGF_C"/>
    <property type="match status" value="1"/>
</dbReference>
<sequence length="293" mass="33441">MELSLWPSWVLYTSISCTKYLERSCFRSEAECYVILFHTMFGLAGIGHCRGCAGHCRGCAMISHFSFTLQEESEFLSVCGVSMSFPTCAAPGYNVFSASVQKVPNFVGLREGLKEGVSTEAYQSHSERGNERDTLMVISFMEVYNKSLCQPRELLVEIAQEYPEEVEHIFIPSCVVLTRCAGCCNDEMLECTPTSTHNMTMEIKRIKPQRQENNIFMSFTEHSACECRPKKEVKEPRHNQCEPCCDGCSERRKQGFIQDPLTCQCSCRNSNAHCRARYLELNERTCRCDKPRR</sequence>
<feature type="domain" description="Platelet-derived growth factor (PDGF) family profile" evidence="13">
    <location>
        <begin position="136"/>
        <end position="232"/>
    </location>
</feature>
<dbReference type="Gene3D" id="2.10.90.10">
    <property type="entry name" value="Cystine-knot cytokines"/>
    <property type="match status" value="1"/>
</dbReference>
<evidence type="ECO:0000256" key="12">
    <source>
        <dbReference type="RuleBase" id="RU003818"/>
    </source>
</evidence>
<dbReference type="SUPFAM" id="SSF57501">
    <property type="entry name" value="Cystine-knot cytokines"/>
    <property type="match status" value="1"/>
</dbReference>
<evidence type="ECO:0000259" key="13">
    <source>
        <dbReference type="PROSITE" id="PS50278"/>
    </source>
</evidence>
<keyword evidence="5" id="KW-0037">Angiogenesis</keyword>
<dbReference type="Ensembl" id="ENSOTST00005094603.2">
    <property type="protein sequence ID" value="ENSOTSP00005087165.2"/>
    <property type="gene ID" value="ENSOTSG00005041082.2"/>
</dbReference>
<dbReference type="FunFam" id="2.10.90.10:FF:000055">
    <property type="entry name" value="Placenta growth factor"/>
    <property type="match status" value="1"/>
</dbReference>
<dbReference type="InterPro" id="IPR050507">
    <property type="entry name" value="PDGF/VEGF_growth_factor"/>
</dbReference>
<dbReference type="GO" id="GO:0005615">
    <property type="term" value="C:extracellular space"/>
    <property type="evidence" value="ECO:0007669"/>
    <property type="project" value="TreeGrafter"/>
</dbReference>
<name>A0A8C8MF04_ONCTS</name>
<comment type="subcellular location">
    <subcellularLocation>
        <location evidence="1">Secreted</location>
    </subcellularLocation>
</comment>
<evidence type="ECO:0000256" key="6">
    <source>
        <dbReference type="ARBA" id="ARBA00022729"/>
    </source>
</evidence>
<evidence type="ECO:0000256" key="1">
    <source>
        <dbReference type="ARBA" id="ARBA00004613"/>
    </source>
</evidence>
<keyword evidence="11" id="KW-0497">Mitogen</keyword>
<dbReference type="GO" id="GO:0030154">
    <property type="term" value="P:cell differentiation"/>
    <property type="evidence" value="ECO:0007669"/>
    <property type="project" value="UniProtKB-KW"/>
</dbReference>
<evidence type="ECO:0000256" key="10">
    <source>
        <dbReference type="ARBA" id="ARBA00023180"/>
    </source>
</evidence>
<dbReference type="GO" id="GO:0008201">
    <property type="term" value="F:heparin binding"/>
    <property type="evidence" value="ECO:0007669"/>
    <property type="project" value="InterPro"/>
</dbReference>
<dbReference type="GO" id="GO:0048513">
    <property type="term" value="P:animal organ development"/>
    <property type="evidence" value="ECO:0007669"/>
    <property type="project" value="UniProtKB-ARBA"/>
</dbReference>
<dbReference type="GO" id="GO:0008083">
    <property type="term" value="F:growth factor activity"/>
    <property type="evidence" value="ECO:0007669"/>
    <property type="project" value="UniProtKB-KW"/>
</dbReference>
<keyword evidence="9" id="KW-1015">Disulfide bond</keyword>
<evidence type="ECO:0000313" key="15">
    <source>
        <dbReference type="Proteomes" id="UP000694402"/>
    </source>
</evidence>
<dbReference type="GO" id="GO:0038084">
    <property type="term" value="P:vascular endothelial growth factor signaling pathway"/>
    <property type="evidence" value="ECO:0007669"/>
    <property type="project" value="TreeGrafter"/>
</dbReference>
<dbReference type="GeneTree" id="ENSGT00940000157284"/>
<dbReference type="Pfam" id="PF00341">
    <property type="entry name" value="PDGF"/>
    <property type="match status" value="1"/>
</dbReference>
<evidence type="ECO:0000256" key="7">
    <source>
        <dbReference type="ARBA" id="ARBA00022782"/>
    </source>
</evidence>
<evidence type="ECO:0000256" key="9">
    <source>
        <dbReference type="ARBA" id="ARBA00023157"/>
    </source>
</evidence>
<dbReference type="GO" id="GO:0050930">
    <property type="term" value="P:induction of positive chemotaxis"/>
    <property type="evidence" value="ECO:0007669"/>
    <property type="project" value="TreeGrafter"/>
</dbReference>
<keyword evidence="8 12" id="KW-0339">Growth factor</keyword>
<evidence type="ECO:0000256" key="8">
    <source>
        <dbReference type="ARBA" id="ARBA00023030"/>
    </source>
</evidence>
<keyword evidence="4" id="KW-0964">Secreted</keyword>
<dbReference type="GO" id="GO:0001666">
    <property type="term" value="P:response to hypoxia"/>
    <property type="evidence" value="ECO:0007669"/>
    <property type="project" value="TreeGrafter"/>
</dbReference>
<dbReference type="GO" id="GO:0045766">
    <property type="term" value="P:positive regulation of angiogenesis"/>
    <property type="evidence" value="ECO:0007669"/>
    <property type="project" value="TreeGrafter"/>
</dbReference>
<dbReference type="PROSITE" id="PS50278">
    <property type="entry name" value="PDGF_2"/>
    <property type="match status" value="1"/>
</dbReference>
<dbReference type="GO" id="GO:0048010">
    <property type="term" value="P:vascular endothelial growth factor receptor signaling pathway"/>
    <property type="evidence" value="ECO:0007669"/>
    <property type="project" value="TreeGrafter"/>
</dbReference>
<evidence type="ECO:0000256" key="11">
    <source>
        <dbReference type="ARBA" id="ARBA00023246"/>
    </source>
</evidence>
<protein>
    <submittedName>
        <fullName evidence="14">Vascular endothelial growth factor Ab</fullName>
    </submittedName>
</protein>
<keyword evidence="10" id="KW-0325">Glycoprotein</keyword>
<reference evidence="14" key="2">
    <citation type="submission" date="2025-09" db="UniProtKB">
        <authorList>
            <consortium name="Ensembl"/>
        </authorList>
    </citation>
    <scope>IDENTIFICATION</scope>
</reference>
<dbReference type="GO" id="GO:0060754">
    <property type="term" value="P:positive regulation of mast cell chemotaxis"/>
    <property type="evidence" value="ECO:0007669"/>
    <property type="project" value="TreeGrafter"/>
</dbReference>
<evidence type="ECO:0000256" key="3">
    <source>
        <dbReference type="ARBA" id="ARBA00022473"/>
    </source>
</evidence>
<dbReference type="InterPro" id="IPR027928">
    <property type="entry name" value="VEGF_C"/>
</dbReference>
<dbReference type="GO" id="GO:0002040">
    <property type="term" value="P:sprouting angiogenesis"/>
    <property type="evidence" value="ECO:0007669"/>
    <property type="project" value="TreeGrafter"/>
</dbReference>
<evidence type="ECO:0000256" key="5">
    <source>
        <dbReference type="ARBA" id="ARBA00022657"/>
    </source>
</evidence>
<evidence type="ECO:0000256" key="2">
    <source>
        <dbReference type="ARBA" id="ARBA00006686"/>
    </source>
</evidence>
<gene>
    <name evidence="14" type="primary">vegfab</name>
</gene>
<dbReference type="InterPro" id="IPR000072">
    <property type="entry name" value="PDGF/VEGF_dom"/>
</dbReference>
<dbReference type="GO" id="GO:0042056">
    <property type="term" value="F:chemoattractant activity"/>
    <property type="evidence" value="ECO:0007669"/>
    <property type="project" value="TreeGrafter"/>
</dbReference>
<dbReference type="Gene3D" id="2.10.160.10">
    <property type="entry name" value="Vascular endothelial growth factor, heparin-binding domain"/>
    <property type="match status" value="1"/>
</dbReference>
<dbReference type="SUPFAM" id="SSF57593">
    <property type="entry name" value="Heparin-binding domain from vascular endothelial growth factor"/>
    <property type="match status" value="1"/>
</dbReference>
<dbReference type="AlphaFoldDB" id="A0A8C8MF04"/>
<evidence type="ECO:0000256" key="4">
    <source>
        <dbReference type="ARBA" id="ARBA00022525"/>
    </source>
</evidence>
<dbReference type="Proteomes" id="UP000694402">
    <property type="component" value="Unassembled WGS sequence"/>
</dbReference>